<organism evidence="1">
    <name type="scientific">Hexamita inflata</name>
    <dbReference type="NCBI Taxonomy" id="28002"/>
    <lineage>
        <taxon>Eukaryota</taxon>
        <taxon>Metamonada</taxon>
        <taxon>Diplomonadida</taxon>
        <taxon>Hexamitidae</taxon>
        <taxon>Hexamitinae</taxon>
        <taxon>Hexamita</taxon>
    </lineage>
</organism>
<comment type="caution">
    <text evidence="1">The sequence shown here is derived from an EMBL/GenBank/DDBJ whole genome shotgun (WGS) entry which is preliminary data.</text>
</comment>
<accession>A0AA86TU92</accession>
<proteinExistence type="predicted"/>
<keyword evidence="3" id="KW-1185">Reference proteome</keyword>
<evidence type="ECO:0000313" key="2">
    <source>
        <dbReference type="EMBL" id="CAL6090522.1"/>
    </source>
</evidence>
<dbReference type="EMBL" id="CAXDID020000428">
    <property type="protein sequence ID" value="CAL6090522.1"/>
    <property type="molecule type" value="Genomic_DNA"/>
</dbReference>
<gene>
    <name evidence="2" type="ORF">HINF_LOCUS65350</name>
    <name evidence="1" type="ORF">HINF_LOCUS9753</name>
</gene>
<dbReference type="EMBL" id="CATOUU010000245">
    <property type="protein sequence ID" value="CAI9922108.1"/>
    <property type="molecule type" value="Genomic_DNA"/>
</dbReference>
<reference evidence="2 3" key="2">
    <citation type="submission" date="2024-07" db="EMBL/GenBank/DDBJ databases">
        <authorList>
            <person name="Akdeniz Z."/>
        </authorList>
    </citation>
    <scope>NUCLEOTIDE SEQUENCE [LARGE SCALE GENOMIC DNA]</scope>
</reference>
<evidence type="ECO:0000313" key="1">
    <source>
        <dbReference type="EMBL" id="CAI9922108.1"/>
    </source>
</evidence>
<dbReference type="Proteomes" id="UP001642409">
    <property type="component" value="Unassembled WGS sequence"/>
</dbReference>
<reference evidence="1" key="1">
    <citation type="submission" date="2023-06" db="EMBL/GenBank/DDBJ databases">
        <authorList>
            <person name="Kurt Z."/>
        </authorList>
    </citation>
    <scope>NUCLEOTIDE SEQUENCE</scope>
</reference>
<evidence type="ECO:0000313" key="3">
    <source>
        <dbReference type="Proteomes" id="UP001642409"/>
    </source>
</evidence>
<dbReference type="AlphaFoldDB" id="A0AA86TU92"/>
<name>A0AA86TU92_9EUKA</name>
<protein>
    <submittedName>
        <fullName evidence="2">Hypothetical_protein</fullName>
    </submittedName>
</protein>
<sequence length="125" mass="14827">MIDLNNSTLIQRNSNLFLASLNIQSYSRLDFGLSKQTLGLENTDDEYFYQQVETLNCSFNSTQLILDLQANIRHLYKLLKTINTIYKQDKLNQDQFKTLIKSHQVLQRDIQLYYNKIESWAREVE</sequence>